<dbReference type="OrthoDB" id="9766983at2"/>
<comment type="caution">
    <text evidence="3">The sequence shown here is derived from an EMBL/GenBank/DDBJ whole genome shotgun (WGS) entry which is preliminary data.</text>
</comment>
<sequence>MTQTEHYDLLIRGGTVIDGTKAPRFDADVAVQDGCIAAVGDLTGATAERILDAKGLIVAPGFIDSHTHDDQALLSQPDMSFKVSQGVTTVIAGNCGISAAPLKRDMDLPMPLNLLDSPAEARFTTFAAYLDALRRTPSTCNVAALVGHSTLRAVTMGSLEREADASEIAAMQALLEESLEAGAIGLSTGTFYPPAVKATTEEIIEVGRPLTARNALYVTHMRDEAAQVMDALEETFRIGRELGIPVVVSHHKVQNKANFGRSQETLPFIRETMGKQTVCLDCYPYTAGSTMIRTDRGMLDGRVLIASSEPHPECAGRDLGDIAKEWGVDEPEAARRLQPGTAIYFLMDEADVQRILAFDETMVGSDGIPVGEKPHPRLWGTFPRVLGHYSREVALFPLETAVWKMTGLTARNFGLAGRGTIAAGQHADLVLFDAGTIRDAATYDEPTRLAEGIHAVIVNGSVAWTGGRHTGARTGQVLTREPEAPGATAPAEPPARGGARA</sequence>
<dbReference type="Pfam" id="PF07969">
    <property type="entry name" value="Amidohydro_3"/>
    <property type="match status" value="2"/>
</dbReference>
<feature type="domain" description="Amidohydrolase 3" evidence="2">
    <location>
        <begin position="361"/>
        <end position="462"/>
    </location>
</feature>
<dbReference type="InterPro" id="IPR023100">
    <property type="entry name" value="D-aminoacylase_insert_dom_sf"/>
</dbReference>
<name>A0A562ZKX1_9BURK</name>
<dbReference type="PANTHER" id="PTHR11647">
    <property type="entry name" value="HYDRANTOINASE/DIHYDROPYRIMIDINASE FAMILY MEMBER"/>
    <property type="match status" value="1"/>
</dbReference>
<dbReference type="GO" id="GO:0005829">
    <property type="term" value="C:cytosol"/>
    <property type="evidence" value="ECO:0007669"/>
    <property type="project" value="TreeGrafter"/>
</dbReference>
<accession>A0A562ZKX1</accession>
<dbReference type="CDD" id="cd01297">
    <property type="entry name" value="D-aminoacylase"/>
    <property type="match status" value="1"/>
</dbReference>
<feature type="domain" description="Amidohydrolase 3" evidence="2">
    <location>
        <begin position="50"/>
        <end position="254"/>
    </location>
</feature>
<evidence type="ECO:0000313" key="3">
    <source>
        <dbReference type="EMBL" id="TWO69037.1"/>
    </source>
</evidence>
<dbReference type="RefSeq" id="WP_145894847.1">
    <property type="nucleotide sequence ID" value="NZ_VOBQ01000016.1"/>
</dbReference>
<dbReference type="Proteomes" id="UP000318199">
    <property type="component" value="Unassembled WGS sequence"/>
</dbReference>
<dbReference type="SUPFAM" id="SSF51338">
    <property type="entry name" value="Composite domain of metallo-dependent hydrolases"/>
    <property type="match status" value="1"/>
</dbReference>
<feature type="region of interest" description="Disordered" evidence="1">
    <location>
        <begin position="477"/>
        <end position="501"/>
    </location>
</feature>
<feature type="compositionally biased region" description="Low complexity" evidence="1">
    <location>
        <begin position="484"/>
        <end position="501"/>
    </location>
</feature>
<dbReference type="EMBL" id="VOBQ01000016">
    <property type="protein sequence ID" value="TWO69037.1"/>
    <property type="molecule type" value="Genomic_DNA"/>
</dbReference>
<reference evidence="3 4" key="1">
    <citation type="submission" date="2019-07" db="EMBL/GenBank/DDBJ databases">
        <title>Caenimonas sedimenti sp. nov., isolated from activated sludge.</title>
        <authorList>
            <person name="Xu J."/>
        </authorList>
    </citation>
    <scope>NUCLEOTIDE SEQUENCE [LARGE SCALE GENOMIC DNA]</scope>
    <source>
        <strain evidence="3 4">HX-9-20</strain>
    </source>
</reference>
<dbReference type="Gene3D" id="3.20.20.140">
    <property type="entry name" value="Metal-dependent hydrolases"/>
    <property type="match status" value="1"/>
</dbReference>
<dbReference type="PANTHER" id="PTHR11647:SF1">
    <property type="entry name" value="COLLAPSIN RESPONSE MEDIATOR PROTEIN"/>
    <property type="match status" value="1"/>
</dbReference>
<dbReference type="InterPro" id="IPR011059">
    <property type="entry name" value="Metal-dep_hydrolase_composite"/>
</dbReference>
<dbReference type="GO" id="GO:0016811">
    <property type="term" value="F:hydrolase activity, acting on carbon-nitrogen (but not peptide) bonds, in linear amides"/>
    <property type="evidence" value="ECO:0007669"/>
    <property type="project" value="InterPro"/>
</dbReference>
<proteinExistence type="predicted"/>
<protein>
    <submittedName>
        <fullName evidence="3">D-aminoacylase</fullName>
    </submittedName>
</protein>
<evidence type="ECO:0000256" key="1">
    <source>
        <dbReference type="SAM" id="MobiDB-lite"/>
    </source>
</evidence>
<dbReference type="InterPro" id="IPR050378">
    <property type="entry name" value="Metallo-dep_Hydrolases_sf"/>
</dbReference>
<organism evidence="3 4">
    <name type="scientific">Caenimonas sedimenti</name>
    <dbReference type="NCBI Taxonomy" id="2596921"/>
    <lineage>
        <taxon>Bacteria</taxon>
        <taxon>Pseudomonadati</taxon>
        <taxon>Pseudomonadota</taxon>
        <taxon>Betaproteobacteria</taxon>
        <taxon>Burkholderiales</taxon>
        <taxon>Comamonadaceae</taxon>
        <taxon>Caenimonas</taxon>
    </lineage>
</organism>
<keyword evidence="4" id="KW-1185">Reference proteome</keyword>
<dbReference type="AlphaFoldDB" id="A0A562ZKX1"/>
<evidence type="ECO:0000259" key="2">
    <source>
        <dbReference type="Pfam" id="PF07969"/>
    </source>
</evidence>
<dbReference type="GO" id="GO:0016812">
    <property type="term" value="F:hydrolase activity, acting on carbon-nitrogen (but not peptide) bonds, in cyclic amides"/>
    <property type="evidence" value="ECO:0007669"/>
    <property type="project" value="TreeGrafter"/>
</dbReference>
<dbReference type="SUPFAM" id="SSF51556">
    <property type="entry name" value="Metallo-dependent hydrolases"/>
    <property type="match status" value="1"/>
</dbReference>
<dbReference type="Gene3D" id="2.30.40.10">
    <property type="entry name" value="Urease, subunit C, domain 1"/>
    <property type="match status" value="1"/>
</dbReference>
<dbReference type="Gene3D" id="3.30.1490.130">
    <property type="entry name" value="D-aminoacylase. Domain 3"/>
    <property type="match status" value="1"/>
</dbReference>
<evidence type="ECO:0000313" key="4">
    <source>
        <dbReference type="Proteomes" id="UP000318199"/>
    </source>
</evidence>
<gene>
    <name evidence="3" type="ORF">FN976_20060</name>
</gene>
<dbReference type="InterPro" id="IPR032466">
    <property type="entry name" value="Metal_Hydrolase"/>
</dbReference>
<dbReference type="InterPro" id="IPR013108">
    <property type="entry name" value="Amidohydro_3"/>
</dbReference>